<dbReference type="OrthoDB" id="9791276at2"/>
<dbReference type="KEGG" id="ccau:EG346_20180"/>
<accession>A0A376DZL4</accession>
<evidence type="ECO:0000313" key="3">
    <source>
        <dbReference type="Proteomes" id="UP000255224"/>
    </source>
</evidence>
<dbReference type="Proteomes" id="UP000273270">
    <property type="component" value="Chromosome"/>
</dbReference>
<name>A0A376DZL4_CHRCU</name>
<sequence length="68" mass="7537">MMTDVCLNSTTRAAFDFGFKNAIIGDPTPKRYRRLSVQVKAADIQRFFLAGISALGNLYTAIMNTADF</sequence>
<evidence type="ECO:0000313" key="2">
    <source>
        <dbReference type="EMBL" id="STC98844.1"/>
    </source>
</evidence>
<reference evidence="4" key="3">
    <citation type="submission" date="2018-11" db="EMBL/GenBank/DDBJ databases">
        <title>Proposal to divide the Flavobacteriaceae and reorganize its genera based on Amino Acid Identity values calculated from whole genome sequences.</title>
        <authorList>
            <person name="Nicholson A.C."/>
            <person name="Gulvik C.A."/>
            <person name="Whitney A.M."/>
            <person name="Humrighouse B.W."/>
            <person name="Bell M."/>
            <person name="Holmes B."/>
            <person name="Steigerwalt A.G."/>
            <person name="Villarma A."/>
            <person name="Sheth M."/>
            <person name="Batra D."/>
            <person name="Pryor J."/>
            <person name="Bernardet J.-F."/>
            <person name="Hugo C."/>
            <person name="Kampfer P."/>
            <person name="Newman J."/>
            <person name="McQuiston J.R."/>
        </authorList>
    </citation>
    <scope>NUCLEOTIDE SEQUENCE [LARGE SCALE GENOMIC DNA]</scope>
    <source>
        <strain evidence="4">G0188</strain>
    </source>
</reference>
<accession>A0A3G6NCP5</accession>
<dbReference type="EMBL" id="CP033920">
    <property type="protein sequence ID" value="AZA50353.1"/>
    <property type="molecule type" value="Genomic_DNA"/>
</dbReference>
<evidence type="ECO:0008006" key="5">
    <source>
        <dbReference type="Google" id="ProtNLM"/>
    </source>
</evidence>
<gene>
    <name evidence="1" type="ORF">EG346_20180</name>
    <name evidence="2" type="ORF">NCTC13533_02673</name>
</gene>
<dbReference type="AlphaFoldDB" id="A0A376DZL4"/>
<dbReference type="EMBL" id="UFVQ01000003">
    <property type="protein sequence ID" value="STC98844.1"/>
    <property type="molecule type" value="Genomic_DNA"/>
</dbReference>
<organism evidence="2 3">
    <name type="scientific">Chryseobacterium carnipullorum</name>
    <dbReference type="NCBI Taxonomy" id="1124835"/>
    <lineage>
        <taxon>Bacteria</taxon>
        <taxon>Pseudomonadati</taxon>
        <taxon>Bacteroidota</taxon>
        <taxon>Flavobacteriia</taxon>
        <taxon>Flavobacteriales</taxon>
        <taxon>Weeksellaceae</taxon>
        <taxon>Chryseobacterium group</taxon>
        <taxon>Chryseobacterium</taxon>
    </lineage>
</organism>
<dbReference type="Proteomes" id="UP000255224">
    <property type="component" value="Unassembled WGS sequence"/>
</dbReference>
<proteinExistence type="predicted"/>
<evidence type="ECO:0000313" key="4">
    <source>
        <dbReference type="Proteomes" id="UP000273270"/>
    </source>
</evidence>
<dbReference type="RefSeq" id="WP_123881054.1">
    <property type="nucleotide sequence ID" value="NZ_CP033920.1"/>
</dbReference>
<evidence type="ECO:0000313" key="1">
    <source>
        <dbReference type="EMBL" id="AZA50353.1"/>
    </source>
</evidence>
<reference evidence="1" key="2">
    <citation type="submission" date="2018-11" db="EMBL/GenBank/DDBJ databases">
        <title>Proposal to divide the Flavobacteriaceae and reorganize its genera based on Amino Acid Identity values calculated from whole genome sequences.</title>
        <authorList>
            <person name="Nicholson A.C."/>
            <person name="Gulvik C.A."/>
            <person name="Whitney A.M."/>
            <person name="Humrighouse B.W."/>
            <person name="Bell M."/>
            <person name="Holmes B."/>
            <person name="Steigerwalt A."/>
            <person name="Villarma A."/>
            <person name="Sheth M."/>
            <person name="Batra D."/>
            <person name="Pryor J."/>
            <person name="Bernardet J.-F."/>
            <person name="Hugo C."/>
            <person name="Kampfer P."/>
            <person name="Newman J."/>
            <person name="Mcquiston J.R."/>
        </authorList>
    </citation>
    <scope>NUCLEOTIDE SEQUENCE [LARGE SCALE GENOMIC DNA]</scope>
    <source>
        <strain evidence="1">G0188</strain>
    </source>
</reference>
<protein>
    <recommendedName>
        <fullName evidence="5">Isochorismatase family</fullName>
    </recommendedName>
</protein>
<keyword evidence="4" id="KW-1185">Reference proteome</keyword>
<reference evidence="2 3" key="1">
    <citation type="submission" date="2018-06" db="EMBL/GenBank/DDBJ databases">
        <authorList>
            <consortium name="Pathogen Informatics"/>
            <person name="Doyle S."/>
        </authorList>
    </citation>
    <scope>NUCLEOTIDE SEQUENCE [LARGE SCALE GENOMIC DNA]</scope>
    <source>
        <strain evidence="2 3">NCTC13533</strain>
    </source>
</reference>